<evidence type="ECO:0000256" key="1">
    <source>
        <dbReference type="SAM" id="MobiDB-lite"/>
    </source>
</evidence>
<feature type="region of interest" description="Disordered" evidence="1">
    <location>
        <begin position="198"/>
        <end position="242"/>
    </location>
</feature>
<evidence type="ECO:0000313" key="3">
    <source>
        <dbReference type="Proteomes" id="UP000738325"/>
    </source>
</evidence>
<keyword evidence="3" id="KW-1185">Reference proteome</keyword>
<proteinExistence type="predicted"/>
<dbReference type="Proteomes" id="UP000738325">
    <property type="component" value="Unassembled WGS sequence"/>
</dbReference>
<accession>A0A9P6UIV0</accession>
<protein>
    <submittedName>
        <fullName evidence="2">Uncharacterized protein</fullName>
    </submittedName>
</protein>
<dbReference type="EMBL" id="JAAAIP010001887">
    <property type="protein sequence ID" value="KAG0303087.1"/>
    <property type="molecule type" value="Genomic_DNA"/>
</dbReference>
<feature type="region of interest" description="Disordered" evidence="1">
    <location>
        <begin position="330"/>
        <end position="352"/>
    </location>
</feature>
<feature type="compositionally biased region" description="Polar residues" evidence="1">
    <location>
        <begin position="330"/>
        <end position="344"/>
    </location>
</feature>
<name>A0A9P6UIV0_9FUNG</name>
<comment type="caution">
    <text evidence="2">The sequence shown here is derived from an EMBL/GenBank/DDBJ whole genome shotgun (WGS) entry which is preliminary data.</text>
</comment>
<sequence>QHLVVSGDSDLLVYESIDSVLRPIPRSNFYAIYDKDDVLDILKFVDPMQLVLLGIVSHSDYAKNIYGFGIARNAALIRSIPVSDVNTMLAAYLAAVKPKVKGTLNPTMFDTALAVFNNHQETPVSPIPIELNNVFMNCLGQFQTQKALRVTNAAALNAKRHGYLPFYKAKKSKRNQFRPLITQASILSGRTIIISRCRQRPAPRRGPQTKRRKRLAKKQKVVKKKKQPKKAKKNPKATKHTLKSATVQEHQLLKSYQQSALTVGSIQGRLWANKGLPLITDANGNLMLRNRANAKAVSDRIWWAVRIINMMQQRAYEIVASDICHILGPSQGSQGSPATRASSHSSDDTQGDDELEELLTDASFYHTLGRLLWAGTLAPQSAYVKALNAYNPAAGGPAPQMPHVLQAYNRYVLESGFIPFSAQAIFNPDNQSAFPVIATHLALNAVKHAVVAHYTQAKFDTDCPRGRNPIRFFFEQNETAKLFADFPKSKLAPGFVFLSESELARILFSGKTTRPIMTQVLNDVVVYRTNLNKD</sequence>
<dbReference type="OrthoDB" id="2444045at2759"/>
<evidence type="ECO:0000313" key="2">
    <source>
        <dbReference type="EMBL" id="KAG0303087.1"/>
    </source>
</evidence>
<dbReference type="AlphaFoldDB" id="A0A9P6UIV0"/>
<feature type="non-terminal residue" evidence="2">
    <location>
        <position position="1"/>
    </location>
</feature>
<organism evidence="2 3">
    <name type="scientific">Dissophora globulifera</name>
    <dbReference type="NCBI Taxonomy" id="979702"/>
    <lineage>
        <taxon>Eukaryota</taxon>
        <taxon>Fungi</taxon>
        <taxon>Fungi incertae sedis</taxon>
        <taxon>Mucoromycota</taxon>
        <taxon>Mortierellomycotina</taxon>
        <taxon>Mortierellomycetes</taxon>
        <taxon>Mortierellales</taxon>
        <taxon>Mortierellaceae</taxon>
        <taxon>Dissophora</taxon>
    </lineage>
</organism>
<reference evidence="2" key="1">
    <citation type="journal article" date="2020" name="Fungal Divers.">
        <title>Resolving the Mortierellaceae phylogeny through synthesis of multi-gene phylogenetics and phylogenomics.</title>
        <authorList>
            <person name="Vandepol N."/>
            <person name="Liber J."/>
            <person name="Desiro A."/>
            <person name="Na H."/>
            <person name="Kennedy M."/>
            <person name="Barry K."/>
            <person name="Grigoriev I.V."/>
            <person name="Miller A.N."/>
            <person name="O'Donnell K."/>
            <person name="Stajich J.E."/>
            <person name="Bonito G."/>
        </authorList>
    </citation>
    <scope>NUCLEOTIDE SEQUENCE</scope>
    <source>
        <strain evidence="2">REB-010B</strain>
    </source>
</reference>
<gene>
    <name evidence="2" type="ORF">BGZ99_002777</name>
</gene>
<feature type="non-terminal residue" evidence="2">
    <location>
        <position position="534"/>
    </location>
</feature>